<organism evidence="1 2">
    <name type="scientific">Dietzia natronolimnaea</name>
    <dbReference type="NCBI Taxonomy" id="161920"/>
    <lineage>
        <taxon>Bacteria</taxon>
        <taxon>Bacillati</taxon>
        <taxon>Actinomycetota</taxon>
        <taxon>Actinomycetes</taxon>
        <taxon>Mycobacteriales</taxon>
        <taxon>Dietziaceae</taxon>
        <taxon>Dietzia</taxon>
    </lineage>
</organism>
<dbReference type="AlphaFoldDB" id="A0A2A2WMK9"/>
<comment type="caution">
    <text evidence="1">The sequence shown here is derived from an EMBL/GenBank/DDBJ whole genome shotgun (WGS) entry which is preliminary data.</text>
</comment>
<protein>
    <submittedName>
        <fullName evidence="1">Uncharacterized protein</fullName>
    </submittedName>
</protein>
<dbReference type="EMBL" id="NTGA01000024">
    <property type="protein sequence ID" value="PAY22456.1"/>
    <property type="molecule type" value="Genomic_DNA"/>
</dbReference>
<evidence type="ECO:0000313" key="1">
    <source>
        <dbReference type="EMBL" id="PAY22456.1"/>
    </source>
</evidence>
<name>A0A2A2WMK9_9ACTN</name>
<dbReference type="OrthoDB" id="3781248at2"/>
<reference evidence="2" key="1">
    <citation type="submission" date="2017-09" db="EMBL/GenBank/DDBJ databases">
        <authorList>
            <person name="Zhang Y."/>
            <person name="Huang X."/>
            <person name="Liu J."/>
            <person name="Lu L."/>
            <person name="Peng K."/>
        </authorList>
    </citation>
    <scope>NUCLEOTIDE SEQUENCE [LARGE SCALE GENOMIC DNA]</scope>
    <source>
        <strain evidence="2">S-XJ-1</strain>
    </source>
</reference>
<dbReference type="RefSeq" id="WP_095718937.1">
    <property type="nucleotide sequence ID" value="NZ_NTGA01000024.1"/>
</dbReference>
<keyword evidence="2" id="KW-1185">Reference proteome</keyword>
<evidence type="ECO:0000313" key="2">
    <source>
        <dbReference type="Proteomes" id="UP000218810"/>
    </source>
</evidence>
<dbReference type="Proteomes" id="UP000218810">
    <property type="component" value="Unassembled WGS sequence"/>
</dbReference>
<gene>
    <name evidence="1" type="ORF">CEY15_13605</name>
</gene>
<sequence>MRETGVALWWLPVGAGGHVVVHTSRWWEEFHARREHRPSRPLFHVALEVFTGHGRCAIEMAPAWGPLSGSDGVVATGPVGLHWLGRSRLFRYEVRCQVDGRIPDLAWAPQPPTLIALSAVEADALLGRVAEVPRHTWGRDATGTGEMWNSNSLIPWLLQTSGIDAAALGPPDHGSAPGWASGIVAAEQAPR</sequence>
<accession>A0A2A2WMK9</accession>
<proteinExistence type="predicted"/>